<reference evidence="10" key="1">
    <citation type="submission" date="2016-10" db="EMBL/GenBank/DDBJ databases">
        <authorList>
            <person name="Varghese N."/>
            <person name="Submissions S."/>
        </authorList>
    </citation>
    <scope>NUCLEOTIDE SEQUENCE [LARGE SCALE GENOMIC DNA]</scope>
    <source>
        <strain evidence="10">CGMCC 1.11014</strain>
    </source>
</reference>
<feature type="compositionally biased region" description="Polar residues" evidence="8">
    <location>
        <begin position="30"/>
        <end position="41"/>
    </location>
</feature>
<dbReference type="NCBIfam" id="NF001453">
    <property type="entry name" value="PRK00312.1"/>
    <property type="match status" value="1"/>
</dbReference>
<evidence type="ECO:0000256" key="4">
    <source>
        <dbReference type="ARBA" id="ARBA00022603"/>
    </source>
</evidence>
<comment type="catalytic activity">
    <reaction evidence="7">
        <text>[protein]-L-isoaspartate + S-adenosyl-L-methionine = [protein]-L-isoaspartate alpha-methyl ester + S-adenosyl-L-homocysteine</text>
        <dbReference type="Rhea" id="RHEA:12705"/>
        <dbReference type="Rhea" id="RHEA-COMP:12143"/>
        <dbReference type="Rhea" id="RHEA-COMP:12144"/>
        <dbReference type="ChEBI" id="CHEBI:57856"/>
        <dbReference type="ChEBI" id="CHEBI:59789"/>
        <dbReference type="ChEBI" id="CHEBI:90596"/>
        <dbReference type="ChEBI" id="CHEBI:90598"/>
        <dbReference type="EC" id="2.1.1.77"/>
    </reaction>
</comment>
<keyword evidence="6 7" id="KW-0949">S-adenosyl-L-methionine</keyword>
<dbReference type="Proteomes" id="UP000199391">
    <property type="component" value="Unassembled WGS sequence"/>
</dbReference>
<evidence type="ECO:0000256" key="6">
    <source>
        <dbReference type="ARBA" id="ARBA00022691"/>
    </source>
</evidence>
<dbReference type="NCBIfam" id="TIGR00080">
    <property type="entry name" value="pimt"/>
    <property type="match status" value="1"/>
</dbReference>
<dbReference type="GO" id="GO:0032259">
    <property type="term" value="P:methylation"/>
    <property type="evidence" value="ECO:0007669"/>
    <property type="project" value="UniProtKB-KW"/>
</dbReference>
<dbReference type="Pfam" id="PF01135">
    <property type="entry name" value="PCMT"/>
    <property type="match status" value="1"/>
</dbReference>
<name>A0A1I7LBU4_9BURK</name>
<dbReference type="RefSeq" id="WP_093558013.1">
    <property type="nucleotide sequence ID" value="NZ_FPBO01000026.1"/>
</dbReference>
<dbReference type="PROSITE" id="PS01279">
    <property type="entry name" value="PCMT"/>
    <property type="match status" value="1"/>
</dbReference>
<gene>
    <name evidence="7" type="primary">pcm</name>
    <name evidence="9" type="ORF">SAMN05216552_102630</name>
</gene>
<dbReference type="InterPro" id="IPR000682">
    <property type="entry name" value="PCMT"/>
</dbReference>
<dbReference type="PANTHER" id="PTHR11579:SF0">
    <property type="entry name" value="PROTEIN-L-ISOASPARTATE(D-ASPARTATE) O-METHYLTRANSFERASE"/>
    <property type="match status" value="1"/>
</dbReference>
<dbReference type="STRING" id="1035707.SAMN05216552_102630"/>
<dbReference type="CDD" id="cd02440">
    <property type="entry name" value="AdoMet_MTases"/>
    <property type="match status" value="1"/>
</dbReference>
<dbReference type="GO" id="GO:0004719">
    <property type="term" value="F:protein-L-isoaspartate (D-aspartate) O-methyltransferase activity"/>
    <property type="evidence" value="ECO:0007669"/>
    <property type="project" value="UniProtKB-UniRule"/>
</dbReference>
<dbReference type="SUPFAM" id="SSF53335">
    <property type="entry name" value="S-adenosyl-L-methionine-dependent methyltransferases"/>
    <property type="match status" value="1"/>
</dbReference>
<comment type="function">
    <text evidence="7">Catalyzes the methyl esterification of L-isoaspartyl residues in peptides and proteins that result from spontaneous decomposition of normal L-aspartyl and L-asparaginyl residues. It plays a role in the repair and/or degradation of damaged proteins.</text>
</comment>
<dbReference type="InterPro" id="IPR029063">
    <property type="entry name" value="SAM-dependent_MTases_sf"/>
</dbReference>
<feature type="active site" evidence="7">
    <location>
        <position position="140"/>
    </location>
</feature>
<evidence type="ECO:0000256" key="5">
    <source>
        <dbReference type="ARBA" id="ARBA00022679"/>
    </source>
</evidence>
<feature type="region of interest" description="Disordered" evidence="8">
    <location>
        <begin position="1"/>
        <end position="47"/>
    </location>
</feature>
<dbReference type="EMBL" id="FPBO01000026">
    <property type="protein sequence ID" value="SFV07016.1"/>
    <property type="molecule type" value="Genomic_DNA"/>
</dbReference>
<accession>A0A1I7LBU4</accession>
<keyword evidence="10" id="KW-1185">Reference proteome</keyword>
<evidence type="ECO:0000256" key="2">
    <source>
        <dbReference type="ARBA" id="ARBA00005369"/>
    </source>
</evidence>
<sequence length="290" mass="31209">MTDKNRTFPLPLSSVVDKPQKKQPVFSPVATPQTATQNARSAAQGGYQAVRQAPAAPSRLHSHALERAQPVPAAAPRQNPLVSDAVRRAMVARVARQGVKDTVVLGALEAVPRHMFMDEALASQAYIDASLPIGHHQTISQPYIVARMIEVMRNGGQLRRVLEIGTGCGYQAAVLSCLAQEVYSIERIKPLHELAKANLRPLRVANLRLHYGDGMLGLPQAAPFDGIILAAAGMEVPPALLEQLAVGGRLVAPVGARTQHLQLVTRLGKAEWASQTLEDCHFVPLRPGTV</sequence>
<dbReference type="HAMAP" id="MF_00090">
    <property type="entry name" value="PIMT"/>
    <property type="match status" value="1"/>
</dbReference>
<comment type="similarity">
    <text evidence="2 7">Belongs to the methyltransferase superfamily. L-isoaspartyl/D-aspartyl protein methyltransferase family.</text>
</comment>
<comment type="subcellular location">
    <subcellularLocation>
        <location evidence="1 7">Cytoplasm</location>
    </subcellularLocation>
</comment>
<dbReference type="Gene3D" id="3.40.50.150">
    <property type="entry name" value="Vaccinia Virus protein VP39"/>
    <property type="match status" value="1"/>
</dbReference>
<dbReference type="FunFam" id="3.40.50.150:FF:000010">
    <property type="entry name" value="Protein-L-isoaspartate O-methyltransferase"/>
    <property type="match status" value="1"/>
</dbReference>
<dbReference type="OrthoDB" id="9810066at2"/>
<keyword evidence="4 7" id="KW-0489">Methyltransferase</keyword>
<dbReference type="AlphaFoldDB" id="A0A1I7LBU4"/>
<dbReference type="EC" id="2.1.1.77" evidence="7"/>
<proteinExistence type="inferred from homology"/>
<evidence type="ECO:0000256" key="7">
    <source>
        <dbReference type="HAMAP-Rule" id="MF_00090"/>
    </source>
</evidence>
<evidence type="ECO:0000256" key="8">
    <source>
        <dbReference type="SAM" id="MobiDB-lite"/>
    </source>
</evidence>
<keyword evidence="5 7" id="KW-0808">Transferase</keyword>
<protein>
    <recommendedName>
        <fullName evidence="7">Protein-L-isoaspartate O-methyltransferase</fullName>
        <ecNumber evidence="7">2.1.1.77</ecNumber>
    </recommendedName>
    <alternativeName>
        <fullName evidence="7">L-isoaspartyl protein carboxyl methyltransferase</fullName>
    </alternativeName>
    <alternativeName>
        <fullName evidence="7">Protein L-isoaspartyl methyltransferase</fullName>
    </alternativeName>
    <alternativeName>
        <fullName evidence="7">Protein-beta-aspartate methyltransferase</fullName>
        <shortName evidence="7">PIMT</shortName>
    </alternativeName>
</protein>
<evidence type="ECO:0000313" key="9">
    <source>
        <dbReference type="EMBL" id="SFV07016.1"/>
    </source>
</evidence>
<organism evidence="9 10">
    <name type="scientific">Pseudoduganella namucuonensis</name>
    <dbReference type="NCBI Taxonomy" id="1035707"/>
    <lineage>
        <taxon>Bacteria</taxon>
        <taxon>Pseudomonadati</taxon>
        <taxon>Pseudomonadota</taxon>
        <taxon>Betaproteobacteria</taxon>
        <taxon>Burkholderiales</taxon>
        <taxon>Oxalobacteraceae</taxon>
        <taxon>Telluria group</taxon>
        <taxon>Pseudoduganella</taxon>
    </lineage>
</organism>
<evidence type="ECO:0000313" key="10">
    <source>
        <dbReference type="Proteomes" id="UP000199391"/>
    </source>
</evidence>
<dbReference type="GO" id="GO:0030091">
    <property type="term" value="P:protein repair"/>
    <property type="evidence" value="ECO:0007669"/>
    <property type="project" value="UniProtKB-UniRule"/>
</dbReference>
<evidence type="ECO:0000256" key="3">
    <source>
        <dbReference type="ARBA" id="ARBA00022490"/>
    </source>
</evidence>
<dbReference type="GO" id="GO:0005737">
    <property type="term" value="C:cytoplasm"/>
    <property type="evidence" value="ECO:0007669"/>
    <property type="project" value="UniProtKB-SubCell"/>
</dbReference>
<dbReference type="PANTHER" id="PTHR11579">
    <property type="entry name" value="PROTEIN-L-ISOASPARTATE O-METHYLTRANSFERASE"/>
    <property type="match status" value="1"/>
</dbReference>
<keyword evidence="3 7" id="KW-0963">Cytoplasm</keyword>
<evidence type="ECO:0000256" key="1">
    <source>
        <dbReference type="ARBA" id="ARBA00004496"/>
    </source>
</evidence>